<keyword evidence="3" id="KW-1185">Reference proteome</keyword>
<dbReference type="InterPro" id="IPR036397">
    <property type="entry name" value="RNaseH_sf"/>
</dbReference>
<reference evidence="2 3" key="1">
    <citation type="submission" date="2020-04" db="EMBL/GenBank/DDBJ databases">
        <authorList>
            <person name="Liu A."/>
        </authorList>
    </citation>
    <scope>NUCLEOTIDE SEQUENCE [LARGE SCALE GENOMIC DNA]</scope>
    <source>
        <strain evidence="2 3">RZ02</strain>
    </source>
</reference>
<dbReference type="NCBIfam" id="NF006615">
    <property type="entry name" value="PRK09182.1"/>
    <property type="match status" value="1"/>
</dbReference>
<feature type="domain" description="Exonuclease" evidence="1">
    <location>
        <begin position="47"/>
        <end position="213"/>
    </location>
</feature>
<dbReference type="EMBL" id="JABCRE010000003">
    <property type="protein sequence ID" value="NMW32743.1"/>
    <property type="molecule type" value="Genomic_DNA"/>
</dbReference>
<proteinExistence type="predicted"/>
<dbReference type="PANTHER" id="PTHR30231:SF37">
    <property type="entry name" value="EXODEOXYRIBONUCLEASE 10"/>
    <property type="match status" value="1"/>
</dbReference>
<dbReference type="GO" id="GO:0005829">
    <property type="term" value="C:cytosol"/>
    <property type="evidence" value="ECO:0007669"/>
    <property type="project" value="TreeGrafter"/>
</dbReference>
<comment type="caution">
    <text evidence="2">The sequence shown here is derived from an EMBL/GenBank/DDBJ whole genome shotgun (WGS) entry which is preliminary data.</text>
</comment>
<dbReference type="GO" id="GO:0003676">
    <property type="term" value="F:nucleic acid binding"/>
    <property type="evidence" value="ECO:0007669"/>
    <property type="project" value="InterPro"/>
</dbReference>
<sequence length="294" mass="32798">MMKQDESSAAKKRQCSCDDDPDRRVLRKITPLGEWPEISNPVQPTTIVAAIDCETTGFDPEEDAVIEMAVALIEVDATGCITRVLRKGCGTQDPGRPIPQRVTQITGITDADVAGKNFRREAFAEVLRQADVVLAHNSGFDRKFAERFLPDIENLAWACSLNDFDWIGAGFDGAKLGHLINQIGLFAPKAHSALADVEALVNLLAHRLPDGETVVGKVLEKAAKPTTMIEVINAYYGKRGEMKRRGFRWNPARNAWWVEVGQDKAGDETIWVEETMPNARLRISDITWHTRYQR</sequence>
<dbReference type="Pfam" id="PF00929">
    <property type="entry name" value="RNase_T"/>
    <property type="match status" value="1"/>
</dbReference>
<name>A0A848QQ16_9SPHN</name>
<organism evidence="2 3">
    <name type="scientific">Pontixanthobacter rizhaonensis</name>
    <dbReference type="NCBI Taxonomy" id="2730337"/>
    <lineage>
        <taxon>Bacteria</taxon>
        <taxon>Pseudomonadati</taxon>
        <taxon>Pseudomonadota</taxon>
        <taxon>Alphaproteobacteria</taxon>
        <taxon>Sphingomonadales</taxon>
        <taxon>Erythrobacteraceae</taxon>
        <taxon>Pontixanthobacter</taxon>
    </lineage>
</organism>
<protein>
    <submittedName>
        <fullName evidence="2">DNA polymerase III subunit epsilon</fullName>
    </submittedName>
</protein>
<dbReference type="CDD" id="cd06127">
    <property type="entry name" value="DEDDh"/>
    <property type="match status" value="1"/>
</dbReference>
<dbReference type="AlphaFoldDB" id="A0A848QQ16"/>
<dbReference type="SUPFAM" id="SSF53098">
    <property type="entry name" value="Ribonuclease H-like"/>
    <property type="match status" value="1"/>
</dbReference>
<evidence type="ECO:0000313" key="2">
    <source>
        <dbReference type="EMBL" id="NMW32743.1"/>
    </source>
</evidence>
<dbReference type="RefSeq" id="WP_170013575.1">
    <property type="nucleotide sequence ID" value="NZ_JABCRE010000003.1"/>
</dbReference>
<dbReference type="GO" id="GO:0045004">
    <property type="term" value="P:DNA replication proofreading"/>
    <property type="evidence" value="ECO:0007669"/>
    <property type="project" value="TreeGrafter"/>
</dbReference>
<dbReference type="GO" id="GO:0008408">
    <property type="term" value="F:3'-5' exonuclease activity"/>
    <property type="evidence" value="ECO:0007669"/>
    <property type="project" value="TreeGrafter"/>
</dbReference>
<dbReference type="PANTHER" id="PTHR30231">
    <property type="entry name" value="DNA POLYMERASE III SUBUNIT EPSILON"/>
    <property type="match status" value="1"/>
</dbReference>
<dbReference type="Gene3D" id="3.30.420.10">
    <property type="entry name" value="Ribonuclease H-like superfamily/Ribonuclease H"/>
    <property type="match status" value="1"/>
</dbReference>
<gene>
    <name evidence="2" type="ORF">HKD42_11785</name>
</gene>
<evidence type="ECO:0000259" key="1">
    <source>
        <dbReference type="SMART" id="SM00479"/>
    </source>
</evidence>
<accession>A0A848QQ16</accession>
<dbReference type="InterPro" id="IPR013520">
    <property type="entry name" value="Ribonucl_H"/>
</dbReference>
<dbReference type="SMART" id="SM00479">
    <property type="entry name" value="EXOIII"/>
    <property type="match status" value="1"/>
</dbReference>
<evidence type="ECO:0000313" key="3">
    <source>
        <dbReference type="Proteomes" id="UP000561181"/>
    </source>
</evidence>
<dbReference type="InterPro" id="IPR012337">
    <property type="entry name" value="RNaseH-like_sf"/>
</dbReference>
<dbReference type="Proteomes" id="UP000561181">
    <property type="component" value="Unassembled WGS sequence"/>
</dbReference>